<comment type="caution">
    <text evidence="2">The sequence shown here is derived from an EMBL/GenBank/DDBJ whole genome shotgun (WGS) entry which is preliminary data.</text>
</comment>
<feature type="region of interest" description="Disordered" evidence="1">
    <location>
        <begin position="68"/>
        <end position="124"/>
    </location>
</feature>
<evidence type="ECO:0000256" key="1">
    <source>
        <dbReference type="SAM" id="MobiDB-lite"/>
    </source>
</evidence>
<keyword evidence="3" id="KW-1185">Reference proteome</keyword>
<feature type="region of interest" description="Disordered" evidence="1">
    <location>
        <begin position="1"/>
        <end position="29"/>
    </location>
</feature>
<dbReference type="EMBL" id="SRLO01000797">
    <property type="protein sequence ID" value="TNN46298.1"/>
    <property type="molecule type" value="Genomic_DNA"/>
</dbReference>
<gene>
    <name evidence="2" type="ORF">EYF80_043496</name>
</gene>
<feature type="compositionally biased region" description="Polar residues" evidence="1">
    <location>
        <begin position="1"/>
        <end position="14"/>
    </location>
</feature>
<dbReference type="Proteomes" id="UP000314294">
    <property type="component" value="Unassembled WGS sequence"/>
</dbReference>
<evidence type="ECO:0000313" key="2">
    <source>
        <dbReference type="EMBL" id="TNN46298.1"/>
    </source>
</evidence>
<sequence length="182" mass="20348">MNKHTGLTTGQPIVTSQTGGQRRTGRHRRSLVSARMIQHLKLNVAAFVDVLDAALAFTAQHSLYGEEMAPHGAHRGGSSAGGSQFVAPTTVSDDRDHGVHQRNKRIAARRQPRAAGSATSTKHGRSHRDFSRFIFTMQIDVYFHFNLLNIKQRKPLNERTVEQPRALRNKISIPFPPLLDKR</sequence>
<organism evidence="2 3">
    <name type="scientific">Liparis tanakae</name>
    <name type="common">Tanaka's snailfish</name>
    <dbReference type="NCBI Taxonomy" id="230148"/>
    <lineage>
        <taxon>Eukaryota</taxon>
        <taxon>Metazoa</taxon>
        <taxon>Chordata</taxon>
        <taxon>Craniata</taxon>
        <taxon>Vertebrata</taxon>
        <taxon>Euteleostomi</taxon>
        <taxon>Actinopterygii</taxon>
        <taxon>Neopterygii</taxon>
        <taxon>Teleostei</taxon>
        <taxon>Neoteleostei</taxon>
        <taxon>Acanthomorphata</taxon>
        <taxon>Eupercaria</taxon>
        <taxon>Perciformes</taxon>
        <taxon>Cottioidei</taxon>
        <taxon>Cottales</taxon>
        <taxon>Liparidae</taxon>
        <taxon>Liparis</taxon>
    </lineage>
</organism>
<protein>
    <submittedName>
        <fullName evidence="2">Uncharacterized protein</fullName>
    </submittedName>
</protein>
<dbReference type="AlphaFoldDB" id="A0A4Z2FYB5"/>
<name>A0A4Z2FYB5_9TELE</name>
<reference evidence="2 3" key="1">
    <citation type="submission" date="2019-03" db="EMBL/GenBank/DDBJ databases">
        <title>First draft genome of Liparis tanakae, snailfish: a comprehensive survey of snailfish specific genes.</title>
        <authorList>
            <person name="Kim W."/>
            <person name="Song I."/>
            <person name="Jeong J.-H."/>
            <person name="Kim D."/>
            <person name="Kim S."/>
            <person name="Ryu S."/>
            <person name="Song J.Y."/>
            <person name="Lee S.K."/>
        </authorList>
    </citation>
    <scope>NUCLEOTIDE SEQUENCE [LARGE SCALE GENOMIC DNA]</scope>
    <source>
        <tissue evidence="2">Muscle</tissue>
    </source>
</reference>
<evidence type="ECO:0000313" key="3">
    <source>
        <dbReference type="Proteomes" id="UP000314294"/>
    </source>
</evidence>
<feature type="compositionally biased region" description="Basic residues" evidence="1">
    <location>
        <begin position="100"/>
        <end position="112"/>
    </location>
</feature>
<proteinExistence type="predicted"/>
<accession>A0A4Z2FYB5</accession>